<keyword evidence="1" id="KW-0472">Membrane</keyword>
<organism evidence="4 5">
    <name type="scientific">Sandaracinobacter neustonicus</name>
    <dbReference type="NCBI Taxonomy" id="1715348"/>
    <lineage>
        <taxon>Bacteria</taxon>
        <taxon>Pseudomonadati</taxon>
        <taxon>Pseudomonadota</taxon>
        <taxon>Alphaproteobacteria</taxon>
        <taxon>Sphingomonadales</taxon>
        <taxon>Sphingosinicellaceae</taxon>
        <taxon>Sandaracinobacter</taxon>
    </lineage>
</organism>
<dbReference type="Gene3D" id="3.40.710.10">
    <property type="entry name" value="DD-peptidase/beta-lactamase superfamily"/>
    <property type="match status" value="1"/>
</dbReference>
<dbReference type="InterPro" id="IPR001466">
    <property type="entry name" value="Beta-lactam-related"/>
</dbReference>
<feature type="signal peptide" evidence="2">
    <location>
        <begin position="1"/>
        <end position="24"/>
    </location>
</feature>
<evidence type="ECO:0000313" key="5">
    <source>
        <dbReference type="Proteomes" id="UP000319897"/>
    </source>
</evidence>
<gene>
    <name evidence="4" type="ORF">FJQ54_02460</name>
</gene>
<feature type="transmembrane region" description="Helical" evidence="1">
    <location>
        <begin position="601"/>
        <end position="623"/>
    </location>
</feature>
<reference evidence="4 5" key="1">
    <citation type="submission" date="2019-06" db="EMBL/GenBank/DDBJ databases">
        <authorList>
            <person name="Lee I."/>
            <person name="Jang G.I."/>
            <person name="Hwang C.Y."/>
        </authorList>
    </citation>
    <scope>NUCLEOTIDE SEQUENCE [LARGE SCALE GENOMIC DNA]</scope>
    <source>
        <strain evidence="4 5">PAMC 28131</strain>
    </source>
</reference>
<dbReference type="PANTHER" id="PTHR46825">
    <property type="entry name" value="D-ALANYL-D-ALANINE-CARBOXYPEPTIDASE/ENDOPEPTIDASE AMPH"/>
    <property type="match status" value="1"/>
</dbReference>
<dbReference type="OrthoDB" id="119951at2"/>
<keyword evidence="2" id="KW-0732">Signal</keyword>
<sequence>MAMGAMRTAFGLAVSMLTASAAFAQGPAAPAKAPAIPPQPVVAAATAAPANGAHPLTAEDVETFLDGFVPIAMSRGGIIGTVVVVVKDGKVLVKKGYGLSDLKTRKPVDPDATLFRPGSVSKLFTWTAVMQQVEAGKIDLDADVNTYLDFKIPPRNGKPITMRDVMTHTPGFEEAIRGLITANPALGNNEANLKRWTPKRVFDAGTTPAYSNYATGLAGYIVERVSGLKFDDYIDQKILGPLQMHNSSFRQPLPDRLKPMMSTGYLDATKPPVPYEIVSLPPAGSLAATGTDMGNFMIAHLQNGKFGDGQIMKPETAIQMHETARSVMAPLNNMRLGFYQQDINGQRVITHGGDTMAFHSLLTLFLDQNVGLFQSVNTTGVPNGNFRQALFEAFADRYFPAPNTDTPYDPKLAAAQAKQIAGTYVTARGAFSNWAAVGSLLGQPKITANADGTVSLNMMKDGAGFPKRYAAIGPFLWREVGGHDRLGAKLVDGKVRFVSTDALSAIIVLEPVRPGINAGWLTPAAGAAVAALLGTVLLWPVAAIVRRRFGKPHGFTGQRLKSYRAVRISAILLLAVAGLWTFLMTTLFGPGGMEKMMAMDWLLITTQVLTNIAFVGGLGVALWHLWAVFKGPSGWFGKLWSVVLVLAFAVLLWFAWNGKLLAIGTNF</sequence>
<keyword evidence="1" id="KW-1133">Transmembrane helix</keyword>
<evidence type="ECO:0000259" key="3">
    <source>
        <dbReference type="Pfam" id="PF00144"/>
    </source>
</evidence>
<evidence type="ECO:0000313" key="4">
    <source>
        <dbReference type="EMBL" id="TPE64027.1"/>
    </source>
</evidence>
<name>A0A501XVA5_9SPHN</name>
<dbReference type="Proteomes" id="UP000319897">
    <property type="component" value="Unassembled WGS sequence"/>
</dbReference>
<dbReference type="SUPFAM" id="SSF56601">
    <property type="entry name" value="beta-lactamase/transpeptidase-like"/>
    <property type="match status" value="1"/>
</dbReference>
<comment type="caution">
    <text evidence="4">The sequence shown here is derived from an EMBL/GenBank/DDBJ whole genome shotgun (WGS) entry which is preliminary data.</text>
</comment>
<dbReference type="PANTHER" id="PTHR46825:SF9">
    <property type="entry name" value="BETA-LACTAMASE-RELATED DOMAIN-CONTAINING PROTEIN"/>
    <property type="match status" value="1"/>
</dbReference>
<protein>
    <submittedName>
        <fullName evidence="4">Beta-lactamase family protein</fullName>
    </submittedName>
</protein>
<dbReference type="EMBL" id="VFSU01000011">
    <property type="protein sequence ID" value="TPE64027.1"/>
    <property type="molecule type" value="Genomic_DNA"/>
</dbReference>
<dbReference type="Pfam" id="PF00144">
    <property type="entry name" value="Beta-lactamase"/>
    <property type="match status" value="1"/>
</dbReference>
<feature type="transmembrane region" description="Helical" evidence="1">
    <location>
        <begin position="520"/>
        <end position="545"/>
    </location>
</feature>
<keyword evidence="5" id="KW-1185">Reference proteome</keyword>
<proteinExistence type="predicted"/>
<accession>A0A501XVA5</accession>
<dbReference type="InterPro" id="IPR050491">
    <property type="entry name" value="AmpC-like"/>
</dbReference>
<evidence type="ECO:0000256" key="2">
    <source>
        <dbReference type="SAM" id="SignalP"/>
    </source>
</evidence>
<feature type="transmembrane region" description="Helical" evidence="1">
    <location>
        <begin position="566"/>
        <end position="589"/>
    </location>
</feature>
<keyword evidence="1" id="KW-0812">Transmembrane</keyword>
<dbReference type="InterPro" id="IPR012338">
    <property type="entry name" value="Beta-lactam/transpept-like"/>
</dbReference>
<feature type="domain" description="Beta-lactamase-related" evidence="3">
    <location>
        <begin position="73"/>
        <end position="381"/>
    </location>
</feature>
<dbReference type="AlphaFoldDB" id="A0A501XVA5"/>
<feature type="chain" id="PRO_5021297790" evidence="2">
    <location>
        <begin position="25"/>
        <end position="667"/>
    </location>
</feature>
<evidence type="ECO:0000256" key="1">
    <source>
        <dbReference type="SAM" id="Phobius"/>
    </source>
</evidence>
<feature type="transmembrane region" description="Helical" evidence="1">
    <location>
        <begin position="635"/>
        <end position="656"/>
    </location>
</feature>